<evidence type="ECO:0000256" key="4">
    <source>
        <dbReference type="ARBA" id="ARBA00023136"/>
    </source>
</evidence>
<dbReference type="EMBL" id="FMZE01000001">
    <property type="protein sequence ID" value="SDC25909.1"/>
    <property type="molecule type" value="Genomic_DNA"/>
</dbReference>
<dbReference type="InterPro" id="IPR013130">
    <property type="entry name" value="Fe3_Rdtase_TM_dom"/>
</dbReference>
<keyword evidence="7" id="KW-1185">Reference proteome</keyword>
<name>A0A222VPG8_9PSEU</name>
<evidence type="ECO:0000256" key="2">
    <source>
        <dbReference type="ARBA" id="ARBA00022692"/>
    </source>
</evidence>
<dbReference type="Pfam" id="PF01794">
    <property type="entry name" value="Ferric_reduct"/>
    <property type="match status" value="1"/>
</dbReference>
<keyword evidence="3" id="KW-1133">Transmembrane helix</keyword>
<evidence type="ECO:0000313" key="7">
    <source>
        <dbReference type="Proteomes" id="UP000199494"/>
    </source>
</evidence>
<sequence>MTDRESVRDRKGLDRGALRADLRAAVPDATAALVITAGIFVWLYARVREGTSATVEIMPFLADADTYLMYWLCQAFGWSAMLWAWLTTMLGLLRSGRQPRWFPVPPARLERWHRSTSLTTIALMFLHAVFFFTEKARANEDGLGMVARWGKAFVETFVPGAYPSGTGKIAILIGLLALYLAIPLGLAYYFRARLGARSWRALHRFVLVVYVLSIWHTLLYSSNVWFDGWPRTTLWLLQLPPALLLLTRLLVPARPSDRGGALRKRPLALTLRVGAVVAVAGVIATIVVVAVSGRDGGRAHGVDGAGLNVTQAMVWTGLALFAVILVVAVGVARRMERRQTERRSVPRGKADERAGQFTSETQ</sequence>
<keyword evidence="4" id="KW-0472">Membrane</keyword>
<organism evidence="6 7">
    <name type="scientific">Prauserella marina</name>
    <dbReference type="NCBI Taxonomy" id="530584"/>
    <lineage>
        <taxon>Bacteria</taxon>
        <taxon>Bacillati</taxon>
        <taxon>Actinomycetota</taxon>
        <taxon>Actinomycetes</taxon>
        <taxon>Pseudonocardiales</taxon>
        <taxon>Pseudonocardiaceae</taxon>
        <taxon>Prauserella</taxon>
    </lineage>
</organism>
<dbReference type="STRING" id="530584.SAMN05421630_1011021"/>
<evidence type="ECO:0000256" key="1">
    <source>
        <dbReference type="ARBA" id="ARBA00004141"/>
    </source>
</evidence>
<keyword evidence="2 6" id="KW-0812">Transmembrane</keyword>
<accession>A0A222VPG8</accession>
<comment type="subcellular location">
    <subcellularLocation>
        <location evidence="1">Membrane</location>
        <topology evidence="1">Multi-pass membrane protein</topology>
    </subcellularLocation>
</comment>
<evidence type="ECO:0000313" key="6">
    <source>
        <dbReference type="EMBL" id="SDC25909.1"/>
    </source>
</evidence>
<evidence type="ECO:0000256" key="3">
    <source>
        <dbReference type="ARBA" id="ARBA00022989"/>
    </source>
</evidence>
<feature type="domain" description="Ferric oxidoreductase" evidence="5">
    <location>
        <begin position="82"/>
        <end position="213"/>
    </location>
</feature>
<evidence type="ECO:0000259" key="5">
    <source>
        <dbReference type="Pfam" id="PF01794"/>
    </source>
</evidence>
<dbReference type="KEGG" id="pmad:BAY61_13190"/>
<dbReference type="RefSeq" id="WP_091797669.1">
    <property type="nucleotide sequence ID" value="NZ_CP016353.1"/>
</dbReference>
<protein>
    <submittedName>
        <fullName evidence="6">Ferric reductase like transmembrane component</fullName>
    </submittedName>
</protein>
<reference evidence="6 7" key="1">
    <citation type="submission" date="2016-10" db="EMBL/GenBank/DDBJ databases">
        <authorList>
            <person name="de Groot N.N."/>
        </authorList>
    </citation>
    <scope>NUCLEOTIDE SEQUENCE [LARGE SCALE GENOMIC DNA]</scope>
    <source>
        <strain evidence="6 7">CGMCC 4.5506</strain>
    </source>
</reference>
<dbReference type="Proteomes" id="UP000199494">
    <property type="component" value="Unassembled WGS sequence"/>
</dbReference>
<dbReference type="GO" id="GO:0016020">
    <property type="term" value="C:membrane"/>
    <property type="evidence" value="ECO:0007669"/>
    <property type="project" value="UniProtKB-SubCell"/>
</dbReference>
<dbReference type="OrthoDB" id="4519123at2"/>
<gene>
    <name evidence="6" type="ORF">SAMN05421630_1011021</name>
</gene>
<dbReference type="AlphaFoldDB" id="A0A222VPG8"/>
<proteinExistence type="predicted"/>